<dbReference type="SMART" id="SM00065">
    <property type="entry name" value="GAF"/>
    <property type="match status" value="1"/>
</dbReference>
<evidence type="ECO:0000256" key="3">
    <source>
        <dbReference type="SAM" id="Coils"/>
    </source>
</evidence>
<dbReference type="InterPro" id="IPR018771">
    <property type="entry name" value="PocR_dom"/>
</dbReference>
<dbReference type="PANTHER" id="PTHR43065:SF42">
    <property type="entry name" value="TWO-COMPONENT SENSOR PPRA"/>
    <property type="match status" value="1"/>
</dbReference>
<dbReference type="InterPro" id="IPR003018">
    <property type="entry name" value="GAF"/>
</dbReference>
<evidence type="ECO:0000259" key="4">
    <source>
        <dbReference type="PROSITE" id="PS50109"/>
    </source>
</evidence>
<evidence type="ECO:0000313" key="6">
    <source>
        <dbReference type="EMBL" id="MBV6340298.1"/>
    </source>
</evidence>
<dbReference type="PROSITE" id="PS50112">
    <property type="entry name" value="PAS"/>
    <property type="match status" value="1"/>
</dbReference>
<evidence type="ECO:0000313" key="7">
    <source>
        <dbReference type="Proteomes" id="UP001196980"/>
    </source>
</evidence>
<dbReference type="Pfam" id="PF13185">
    <property type="entry name" value="GAF_2"/>
    <property type="match status" value="1"/>
</dbReference>
<feature type="coiled-coil region" evidence="3">
    <location>
        <begin position="182"/>
        <end position="212"/>
    </location>
</feature>
<dbReference type="Pfam" id="PF10114">
    <property type="entry name" value="PocR"/>
    <property type="match status" value="1"/>
</dbReference>
<dbReference type="SMART" id="SM00387">
    <property type="entry name" value="HATPase_c"/>
    <property type="match status" value="1"/>
</dbReference>
<sequence length="878" mass="99282">MTYKLSELFNIEELHGLFESFTRLTGVITALLDIEGNVLIATGWQPICTGFHRMHPETAMRCRESDTALAGMLKDGEQYNIYRCKNGLVDVAVPIVIDGIHMGNLFTGQFFFASPDVQYFARQAEEFGFDGDKYLEALARVPIFTEDCVRVLMDFLLRLAGQICGMGLSRKQALEHSDKDALKEQETLLESIKETTAQLRKSEEELKRFFDLSIDMLCIADIDGYFRVISLSFSKTLGHTDEELKSRPFIEFVHPDDVEKTLNEVKKLSQGLLTIDFENRYLCKDGRHRHIQWRSSPVPEIGLTYATARDITEQKQMAEAVKTERDKLMGIMDAMQDCIYIVGIDYDIEFVNRATLKEFGEVNSRKCYEYFHDGTGQCPWCRREDVFTEQSVTWEWFCPKNHKTYSHFDTPIRNNDGSTSKFSLMHDISDIKSAQLMMKRELDFQSAVAEVSEALLSPDKDIIDMSLLINRQAMRLTDSLHGHVSEIDRVTEEQVSHTLTEMMSDGQCNVDTRHSRLAFPKGKDGYNALWGHVLNTRQAFYTNDPQKHPAYKGCLPQGHIPLTRYMAVPAMIGDRLIGNIALANAGRDYTETDLDIIKRLASIYALAIERKRLEDELKTLNANLASLVREETAKRQMQEQMLIQQSKMAAMGEMIGLIAHQWKQPLNAIGLIVQDLRDAYKFGELDKNYIDNTIELTMGQVTFMGKTMDDFRNFFKPSKQKVAFDVKNAIDELISMFSPVFIKNNITVNIKVTSPLTLVANGYPNEFKQVILNILNNSKDAIISCAATDASVQGQIEVEIARPLERQGQIVISIRDNGGGIPADVMGRIFEPYFTTKGSEGTGIGLYMSKTIIETNMGGSLVVRNIPGGAEFTISLAV</sequence>
<proteinExistence type="predicted"/>
<dbReference type="SUPFAM" id="SSF55785">
    <property type="entry name" value="PYP-like sensor domain (PAS domain)"/>
    <property type="match status" value="2"/>
</dbReference>
<dbReference type="EMBL" id="JABXWD010000017">
    <property type="protein sequence ID" value="MBV6340298.1"/>
    <property type="molecule type" value="Genomic_DNA"/>
</dbReference>
<dbReference type="PRINTS" id="PR00344">
    <property type="entry name" value="BCTRLSENSOR"/>
</dbReference>
<dbReference type="NCBIfam" id="TIGR00229">
    <property type="entry name" value="sensory_box"/>
    <property type="match status" value="1"/>
</dbReference>
<dbReference type="InterPro" id="IPR013655">
    <property type="entry name" value="PAS_fold_3"/>
</dbReference>
<dbReference type="InterPro" id="IPR036890">
    <property type="entry name" value="HATPase_C_sf"/>
</dbReference>
<dbReference type="Gene3D" id="1.10.287.130">
    <property type="match status" value="1"/>
</dbReference>
<gene>
    <name evidence="6" type="ORF">HWQ67_01740</name>
</gene>
<dbReference type="CDD" id="cd00075">
    <property type="entry name" value="HATPase"/>
    <property type="match status" value="1"/>
</dbReference>
<dbReference type="SUPFAM" id="SSF55874">
    <property type="entry name" value="ATPase domain of HSP90 chaperone/DNA topoisomerase II/histidine kinase"/>
    <property type="match status" value="1"/>
</dbReference>
<dbReference type="SMART" id="SM00091">
    <property type="entry name" value="PAS"/>
    <property type="match status" value="2"/>
</dbReference>
<feature type="domain" description="Histidine kinase" evidence="4">
    <location>
        <begin position="657"/>
        <end position="878"/>
    </location>
</feature>
<organism evidence="6 7">
    <name type="scientific">Candidatus Magnetobacterium casense</name>
    <dbReference type="NCBI Taxonomy" id="1455061"/>
    <lineage>
        <taxon>Bacteria</taxon>
        <taxon>Pseudomonadati</taxon>
        <taxon>Nitrospirota</taxon>
        <taxon>Thermodesulfovibrionia</taxon>
        <taxon>Thermodesulfovibrionales</taxon>
        <taxon>Candidatus Magnetobacteriaceae</taxon>
        <taxon>Candidatus Magnetobacterium</taxon>
    </lineage>
</organism>
<dbReference type="InterPro" id="IPR029016">
    <property type="entry name" value="GAF-like_dom_sf"/>
</dbReference>
<protein>
    <recommendedName>
        <fullName evidence="2">histidine kinase</fullName>
        <ecNumber evidence="2">2.7.13.3</ecNumber>
    </recommendedName>
</protein>
<evidence type="ECO:0000256" key="2">
    <source>
        <dbReference type="ARBA" id="ARBA00012438"/>
    </source>
</evidence>
<name>A0ABS6RVJ4_9BACT</name>
<dbReference type="Pfam" id="PF13426">
    <property type="entry name" value="PAS_9"/>
    <property type="match status" value="1"/>
</dbReference>
<reference evidence="6 7" key="1">
    <citation type="journal article" date="2020" name="J Geophys Res Biogeosci">
        <title>Magnetotaxis as an Adaptation to Enable Bacterial Shuttling of Microbial Sulfur and Sulfur Cycling Across Aquatic Oxic#Anoxic Interfaces.</title>
        <authorList>
            <person name="Li J."/>
            <person name="Liu P."/>
            <person name="Wang J."/>
            <person name="Roberts A.P."/>
            <person name="Pan Y."/>
        </authorList>
    </citation>
    <scope>NUCLEOTIDE SEQUENCE [LARGE SCALE GENOMIC DNA]</scope>
    <source>
        <strain evidence="6 7">MYR-1_YQ</strain>
    </source>
</reference>
<evidence type="ECO:0000256" key="1">
    <source>
        <dbReference type="ARBA" id="ARBA00000085"/>
    </source>
</evidence>
<dbReference type="InterPro" id="IPR004358">
    <property type="entry name" value="Sig_transdc_His_kin-like_C"/>
</dbReference>
<dbReference type="PROSITE" id="PS50109">
    <property type="entry name" value="HIS_KIN"/>
    <property type="match status" value="1"/>
</dbReference>
<dbReference type="SUPFAM" id="SSF47384">
    <property type="entry name" value="Homodimeric domain of signal transducing histidine kinase"/>
    <property type="match status" value="1"/>
</dbReference>
<dbReference type="CDD" id="cd00130">
    <property type="entry name" value="PAS"/>
    <property type="match status" value="1"/>
</dbReference>
<dbReference type="PANTHER" id="PTHR43065">
    <property type="entry name" value="SENSOR HISTIDINE KINASE"/>
    <property type="match status" value="1"/>
</dbReference>
<evidence type="ECO:0000259" key="5">
    <source>
        <dbReference type="PROSITE" id="PS50112"/>
    </source>
</evidence>
<dbReference type="InterPro" id="IPR003594">
    <property type="entry name" value="HATPase_dom"/>
</dbReference>
<dbReference type="InterPro" id="IPR036097">
    <property type="entry name" value="HisK_dim/P_sf"/>
</dbReference>
<dbReference type="Proteomes" id="UP001196980">
    <property type="component" value="Unassembled WGS sequence"/>
</dbReference>
<accession>A0ABS6RVJ4</accession>
<dbReference type="Gene3D" id="3.30.565.10">
    <property type="entry name" value="Histidine kinase-like ATPase, C-terminal domain"/>
    <property type="match status" value="1"/>
</dbReference>
<comment type="caution">
    <text evidence="6">The sequence shown here is derived from an EMBL/GenBank/DDBJ whole genome shotgun (WGS) entry which is preliminary data.</text>
</comment>
<dbReference type="EC" id="2.7.13.3" evidence="2"/>
<dbReference type="Pfam" id="PF02518">
    <property type="entry name" value="HATPase_c"/>
    <property type="match status" value="1"/>
</dbReference>
<dbReference type="SUPFAM" id="SSF55781">
    <property type="entry name" value="GAF domain-like"/>
    <property type="match status" value="1"/>
</dbReference>
<dbReference type="Gene3D" id="3.30.450.40">
    <property type="match status" value="1"/>
</dbReference>
<keyword evidence="3" id="KW-0175">Coiled coil</keyword>
<dbReference type="Gene3D" id="3.30.450.20">
    <property type="entry name" value="PAS domain"/>
    <property type="match status" value="2"/>
</dbReference>
<feature type="coiled-coil region" evidence="3">
    <location>
        <begin position="603"/>
        <end position="630"/>
    </location>
</feature>
<comment type="catalytic activity">
    <reaction evidence="1">
        <text>ATP + protein L-histidine = ADP + protein N-phospho-L-histidine.</text>
        <dbReference type="EC" id="2.7.13.3"/>
    </reaction>
</comment>
<dbReference type="InterPro" id="IPR000014">
    <property type="entry name" value="PAS"/>
</dbReference>
<dbReference type="Pfam" id="PF08447">
    <property type="entry name" value="PAS_3"/>
    <property type="match status" value="1"/>
</dbReference>
<dbReference type="InterPro" id="IPR035965">
    <property type="entry name" value="PAS-like_dom_sf"/>
</dbReference>
<dbReference type="RefSeq" id="WP_218250916.1">
    <property type="nucleotide sequence ID" value="NZ_JABXWD010000017.1"/>
</dbReference>
<keyword evidence="7" id="KW-1185">Reference proteome</keyword>
<dbReference type="InterPro" id="IPR005467">
    <property type="entry name" value="His_kinase_dom"/>
</dbReference>
<feature type="domain" description="PAS" evidence="5">
    <location>
        <begin position="202"/>
        <end position="272"/>
    </location>
</feature>